<feature type="transmembrane region" description="Helical" evidence="1">
    <location>
        <begin position="39"/>
        <end position="61"/>
    </location>
</feature>
<keyword evidence="1" id="KW-0472">Membrane</keyword>
<dbReference type="EMBL" id="JAKQYM010000029">
    <property type="protein sequence ID" value="MCI2230488.1"/>
    <property type="molecule type" value="Genomic_DNA"/>
</dbReference>
<organism evidence="2 3">
    <name type="scientific">Polaribacter marinus</name>
    <dbReference type="NCBI Taxonomy" id="2916838"/>
    <lineage>
        <taxon>Bacteria</taxon>
        <taxon>Pseudomonadati</taxon>
        <taxon>Bacteroidota</taxon>
        <taxon>Flavobacteriia</taxon>
        <taxon>Flavobacteriales</taxon>
        <taxon>Flavobacteriaceae</taxon>
    </lineage>
</organism>
<evidence type="ECO:0000313" key="3">
    <source>
        <dbReference type="Proteomes" id="UP001139369"/>
    </source>
</evidence>
<protein>
    <submittedName>
        <fullName evidence="2">Uncharacterized protein</fullName>
    </submittedName>
</protein>
<feature type="transmembrane region" description="Helical" evidence="1">
    <location>
        <begin position="131"/>
        <end position="150"/>
    </location>
</feature>
<keyword evidence="1" id="KW-1133">Transmembrane helix</keyword>
<reference evidence="2" key="1">
    <citation type="submission" date="2022-02" db="EMBL/GenBank/DDBJ databases">
        <title>Polaribacter sp. MSW13, isolated from seawater.</title>
        <authorList>
            <person name="Kristyanto S."/>
            <person name="Jung J."/>
            <person name="Jeon C.O."/>
        </authorList>
    </citation>
    <scope>NUCLEOTIDE SEQUENCE</scope>
    <source>
        <strain evidence="2">MSW13</strain>
    </source>
</reference>
<sequence length="200" mass="23422">MNTKKIDERKNIIVSLKSSFGEPKKGIEKRFQFLKGMTILNLTLTIFSAGILVLSIISNLFNYEIFKWEKTGLLAILSLSFVLNLPNQFYELKLLKHLKKINSKSEFDGIEKLNIELKNIIEKLNNRLKNGWLEIILAITIMIMGIWQMGFSNNNNNNNNPYWNYMKLPILAFYGIILFRFVFTNRKLNKNINKTEKYCS</sequence>
<evidence type="ECO:0000256" key="1">
    <source>
        <dbReference type="SAM" id="Phobius"/>
    </source>
</evidence>
<accession>A0A9X2ALD2</accession>
<keyword evidence="1" id="KW-0812">Transmembrane</keyword>
<dbReference type="Proteomes" id="UP001139369">
    <property type="component" value="Unassembled WGS sequence"/>
</dbReference>
<name>A0A9X2ALD2_9FLAO</name>
<evidence type="ECO:0000313" key="2">
    <source>
        <dbReference type="EMBL" id="MCI2230488.1"/>
    </source>
</evidence>
<dbReference type="RefSeq" id="WP_242179624.1">
    <property type="nucleotide sequence ID" value="NZ_JAKQYM010000029.1"/>
</dbReference>
<feature type="transmembrane region" description="Helical" evidence="1">
    <location>
        <begin position="73"/>
        <end position="90"/>
    </location>
</feature>
<keyword evidence="3" id="KW-1185">Reference proteome</keyword>
<feature type="transmembrane region" description="Helical" evidence="1">
    <location>
        <begin position="162"/>
        <end position="183"/>
    </location>
</feature>
<gene>
    <name evidence="2" type="ORF">MC378_15010</name>
</gene>
<proteinExistence type="predicted"/>
<dbReference type="AlphaFoldDB" id="A0A9X2ALD2"/>
<comment type="caution">
    <text evidence="2">The sequence shown here is derived from an EMBL/GenBank/DDBJ whole genome shotgun (WGS) entry which is preliminary data.</text>
</comment>